<dbReference type="PANTHER" id="PTHR33744">
    <property type="entry name" value="CARBOHYDRATE DIACID REGULATOR"/>
    <property type="match status" value="1"/>
</dbReference>
<dbReference type="PANTHER" id="PTHR33744:SF15">
    <property type="entry name" value="CARBOHYDRATE DIACID REGULATOR"/>
    <property type="match status" value="1"/>
</dbReference>
<evidence type="ECO:0000313" key="2">
    <source>
        <dbReference type="EMBL" id="MFC7439952.1"/>
    </source>
</evidence>
<keyword evidence="3" id="KW-1185">Reference proteome</keyword>
<dbReference type="Gene3D" id="1.10.10.2840">
    <property type="entry name" value="PucR C-terminal helix-turn-helix domain"/>
    <property type="match status" value="1"/>
</dbReference>
<dbReference type="SUPFAM" id="SSF46689">
    <property type="entry name" value="Homeodomain-like"/>
    <property type="match status" value="1"/>
</dbReference>
<dbReference type="InterPro" id="IPR009057">
    <property type="entry name" value="Homeodomain-like_sf"/>
</dbReference>
<dbReference type="InterPro" id="IPR051448">
    <property type="entry name" value="CdaR-like_regulators"/>
</dbReference>
<dbReference type="EMBL" id="JBHTBW010000006">
    <property type="protein sequence ID" value="MFC7439952.1"/>
    <property type="molecule type" value="Genomic_DNA"/>
</dbReference>
<feature type="domain" description="PucR C-terminal helix-turn-helix" evidence="1">
    <location>
        <begin position="266"/>
        <end position="320"/>
    </location>
</feature>
<dbReference type="Pfam" id="PF13556">
    <property type="entry name" value="HTH_30"/>
    <property type="match status" value="1"/>
</dbReference>
<accession>A0ABW2RGA4</accession>
<dbReference type="InterPro" id="IPR025736">
    <property type="entry name" value="PucR_C-HTH_dom"/>
</dbReference>
<evidence type="ECO:0000259" key="1">
    <source>
        <dbReference type="Pfam" id="PF13556"/>
    </source>
</evidence>
<gene>
    <name evidence="2" type="ORF">ACFQNG_02080</name>
</gene>
<protein>
    <submittedName>
        <fullName evidence="2">PucR family transcriptional regulator</fullName>
    </submittedName>
</protein>
<dbReference type="RefSeq" id="WP_379863155.1">
    <property type="nucleotide sequence ID" value="NZ_JBHTBW010000006.1"/>
</dbReference>
<comment type="caution">
    <text evidence="2">The sequence shown here is derived from an EMBL/GenBank/DDBJ whole genome shotgun (WGS) entry which is preliminary data.</text>
</comment>
<dbReference type="InterPro" id="IPR042070">
    <property type="entry name" value="PucR_C-HTH_sf"/>
</dbReference>
<evidence type="ECO:0000313" key="3">
    <source>
        <dbReference type="Proteomes" id="UP001596500"/>
    </source>
</evidence>
<name>A0ABW2RGA4_9BACL</name>
<sequence length="330" mass="38415">MNPWNREQERVKQVERIIGAKAKRVEPSQREPDGPVFQLPSGKKITFDVVLSEREHALVQCLLRGEAAHAVKRGKTLQDWIKAVLEGENPLPLSEHFSHLHPSDRIPALLLFEQGSSFFVKEDLSALFDTYFSEQKPWLIELNEREWLVFAPLREWIGADVFTFEAEELLLQAANGLQGALADEFGLKTNMVLTTPISSWEQLPGMWKRLVQVREVVCSFRTEQAIWVTWKPRLERLLMQLDRKAITAFLEEIPGLTILKEAEMQKTIDMFLRLDLNVSETARHLFLHRNTLLYRFDRVKQETGLDVRRFADAMLIKVILLMLKHHETRR</sequence>
<proteinExistence type="predicted"/>
<dbReference type="Proteomes" id="UP001596500">
    <property type="component" value="Unassembled WGS sequence"/>
</dbReference>
<reference evidence="3" key="1">
    <citation type="journal article" date="2019" name="Int. J. Syst. Evol. Microbiol.">
        <title>The Global Catalogue of Microorganisms (GCM) 10K type strain sequencing project: providing services to taxonomists for standard genome sequencing and annotation.</title>
        <authorList>
            <consortium name="The Broad Institute Genomics Platform"/>
            <consortium name="The Broad Institute Genome Sequencing Center for Infectious Disease"/>
            <person name="Wu L."/>
            <person name="Ma J."/>
        </authorList>
    </citation>
    <scope>NUCLEOTIDE SEQUENCE [LARGE SCALE GENOMIC DNA]</scope>
    <source>
        <strain evidence="3">CGMCC 1.12942</strain>
    </source>
</reference>
<organism evidence="2 3">
    <name type="scientific">Laceyella putida</name>
    <dbReference type="NCBI Taxonomy" id="110101"/>
    <lineage>
        <taxon>Bacteria</taxon>
        <taxon>Bacillati</taxon>
        <taxon>Bacillota</taxon>
        <taxon>Bacilli</taxon>
        <taxon>Bacillales</taxon>
        <taxon>Thermoactinomycetaceae</taxon>
        <taxon>Laceyella</taxon>
    </lineage>
</organism>